<protein>
    <submittedName>
        <fullName evidence="2">Uncharacterized protein</fullName>
    </submittedName>
</protein>
<reference evidence="2" key="1">
    <citation type="journal article" date="2020" name="Nature">
        <title>Giant virus diversity and host interactions through global metagenomics.</title>
        <authorList>
            <person name="Schulz F."/>
            <person name="Roux S."/>
            <person name="Paez-Espino D."/>
            <person name="Jungbluth S."/>
            <person name="Walsh D.A."/>
            <person name="Denef V.J."/>
            <person name="McMahon K.D."/>
            <person name="Konstantinidis K.T."/>
            <person name="Eloe-Fadrosh E.A."/>
            <person name="Kyrpides N.C."/>
            <person name="Woyke T."/>
        </authorList>
    </citation>
    <scope>NUCLEOTIDE SEQUENCE</scope>
    <source>
        <strain evidence="2">GVMAG-M-3300023179-82</strain>
    </source>
</reference>
<proteinExistence type="predicted"/>
<evidence type="ECO:0000256" key="1">
    <source>
        <dbReference type="SAM" id="Phobius"/>
    </source>
</evidence>
<keyword evidence="1" id="KW-1133">Transmembrane helix</keyword>
<name>A0A6C0H7I7_9ZZZZ</name>
<keyword evidence="1" id="KW-0472">Membrane</keyword>
<dbReference type="EMBL" id="MN739896">
    <property type="protein sequence ID" value="QHT76340.1"/>
    <property type="molecule type" value="Genomic_DNA"/>
</dbReference>
<keyword evidence="1" id="KW-0812">Transmembrane</keyword>
<dbReference type="AlphaFoldDB" id="A0A6C0H7I7"/>
<feature type="transmembrane region" description="Helical" evidence="1">
    <location>
        <begin position="7"/>
        <end position="24"/>
    </location>
</feature>
<sequence>MELFYKQLIIIIIIFIIYLWIQHMDDKRYNIKRLSLYEKYKNPILVSAIGGLLLNLDIENCLNYLNQYKKSSKIDVYSLSVDTIYPPPF</sequence>
<organism evidence="2">
    <name type="scientific">viral metagenome</name>
    <dbReference type="NCBI Taxonomy" id="1070528"/>
    <lineage>
        <taxon>unclassified sequences</taxon>
        <taxon>metagenomes</taxon>
        <taxon>organismal metagenomes</taxon>
    </lineage>
</organism>
<evidence type="ECO:0000313" key="2">
    <source>
        <dbReference type="EMBL" id="QHT76340.1"/>
    </source>
</evidence>
<accession>A0A6C0H7I7</accession>